<feature type="transmembrane region" description="Helical" evidence="6">
    <location>
        <begin position="182"/>
        <end position="202"/>
    </location>
</feature>
<dbReference type="CDD" id="cd15841">
    <property type="entry name" value="SNARE_Qc"/>
    <property type="match status" value="1"/>
</dbReference>
<keyword evidence="9" id="KW-1185">Reference proteome</keyword>
<dbReference type="InterPro" id="IPR010989">
    <property type="entry name" value="SNARE"/>
</dbReference>
<dbReference type="PROSITE" id="PS50192">
    <property type="entry name" value="T_SNARE"/>
    <property type="match status" value="1"/>
</dbReference>
<organism evidence="8 9">
    <name type="scientific">Polyrhizophydium stewartii</name>
    <dbReference type="NCBI Taxonomy" id="2732419"/>
    <lineage>
        <taxon>Eukaryota</taxon>
        <taxon>Fungi</taxon>
        <taxon>Fungi incertae sedis</taxon>
        <taxon>Chytridiomycota</taxon>
        <taxon>Chytridiomycota incertae sedis</taxon>
        <taxon>Chytridiomycetes</taxon>
        <taxon>Rhizophydiales</taxon>
        <taxon>Rhizophydiales incertae sedis</taxon>
        <taxon>Polyrhizophydium</taxon>
    </lineage>
</organism>
<comment type="subcellular location">
    <subcellularLocation>
        <location evidence="1">Endoplasmic reticulum membrane</location>
        <topology evidence="1">Multi-pass membrane protein</topology>
    </subcellularLocation>
</comment>
<gene>
    <name evidence="8" type="ORF">HK105_209088</name>
</gene>
<dbReference type="SUPFAM" id="SSF58038">
    <property type="entry name" value="SNARE fusion complex"/>
    <property type="match status" value="1"/>
</dbReference>
<keyword evidence="2 6" id="KW-0812">Transmembrane</keyword>
<dbReference type="EMBL" id="JADGIZ020000109">
    <property type="protein sequence ID" value="KAL2911437.1"/>
    <property type="molecule type" value="Genomic_DNA"/>
</dbReference>
<evidence type="ECO:0000256" key="5">
    <source>
        <dbReference type="ARBA" id="ARBA00023136"/>
    </source>
</evidence>
<dbReference type="InterPro" id="IPR021013">
    <property type="entry name" value="ATPase_Vma12"/>
</dbReference>
<evidence type="ECO:0000256" key="1">
    <source>
        <dbReference type="ARBA" id="ARBA00004477"/>
    </source>
</evidence>
<keyword evidence="4 6" id="KW-1133">Transmembrane helix</keyword>
<keyword evidence="5 6" id="KW-0472">Membrane</keyword>
<evidence type="ECO:0000313" key="9">
    <source>
        <dbReference type="Proteomes" id="UP001527925"/>
    </source>
</evidence>
<feature type="transmembrane region" description="Helical" evidence="6">
    <location>
        <begin position="214"/>
        <end position="233"/>
    </location>
</feature>
<evidence type="ECO:0000256" key="4">
    <source>
        <dbReference type="ARBA" id="ARBA00022989"/>
    </source>
</evidence>
<dbReference type="Proteomes" id="UP001527925">
    <property type="component" value="Unassembled WGS sequence"/>
</dbReference>
<comment type="caution">
    <text evidence="8">The sequence shown here is derived from an EMBL/GenBank/DDBJ whole genome shotgun (WGS) entry which is preliminary data.</text>
</comment>
<evidence type="ECO:0000256" key="6">
    <source>
        <dbReference type="SAM" id="Phobius"/>
    </source>
</evidence>
<dbReference type="Pfam" id="PF11712">
    <property type="entry name" value="Vma12"/>
    <property type="match status" value="1"/>
</dbReference>
<evidence type="ECO:0000256" key="3">
    <source>
        <dbReference type="ARBA" id="ARBA00022824"/>
    </source>
</evidence>
<dbReference type="Gene3D" id="1.20.5.110">
    <property type="match status" value="1"/>
</dbReference>
<dbReference type="SUPFAM" id="SSF47661">
    <property type="entry name" value="t-snare proteins"/>
    <property type="match status" value="1"/>
</dbReference>
<sequence>MLVRATAAVREAIGAAADWLDAAARDAAQDAVLAQLRAAQRQLEAADADEAAAPSDKAVPHTLVRDACSVLAQAHPGTWPAAAACAPGRARRCVLTRGILADNPDYAFHRVLRGSRIEFVVPKPKPKSPEYIKMMDEVRAYLANKEYEQMTNGLDSTASGKNKLLGGFSEDMLELRKASRHLISLANVLFSMVATFAAAYVLSGHVFAEQGFRVLFGLFATLLVAVAEGWFFARDWLLDDLPRKHHDEGSAASHAMKRLEHIYKECAPEAIEEKNAIEGLDEFDRLRKKIHADVKAVRQALKDRADVMRGGGTTTESAEASYRIRVMIKSLKELLGQMQHIKKPKNPEKVAEHKEVLELCKQHIEECENLEKRKQNEAYAADRSELFAISGGGGGGGGGAGDKSLASFAGGNGADSQDPFMHSELPDIDVEEDLKAIKNRNKDILEADENVNQDQDLDAIGTGVARLKEIALDMGQEIDRQNDDLGRIDQNVEKALDHVDNINITMKNTLDKVMKGDRFMVNCILLCVILALVAFISTQFTK</sequence>
<reference evidence="8 9" key="1">
    <citation type="submission" date="2023-09" db="EMBL/GenBank/DDBJ databases">
        <title>Pangenome analysis of Batrachochytrium dendrobatidis and related Chytrids.</title>
        <authorList>
            <person name="Yacoub M.N."/>
            <person name="Stajich J.E."/>
            <person name="James T.Y."/>
        </authorList>
    </citation>
    <scope>NUCLEOTIDE SEQUENCE [LARGE SCALE GENOMIC DNA]</scope>
    <source>
        <strain evidence="8 9">JEL0888</strain>
    </source>
</reference>
<dbReference type="InterPro" id="IPR000727">
    <property type="entry name" value="T_SNARE_dom"/>
</dbReference>
<accession>A0ABR4MVZ1</accession>
<evidence type="ECO:0000259" key="7">
    <source>
        <dbReference type="PROSITE" id="PS50192"/>
    </source>
</evidence>
<dbReference type="PANTHER" id="PTHR31394:SF1">
    <property type="entry name" value="TRANSMEMBRANE PROTEIN 199"/>
    <property type="match status" value="1"/>
</dbReference>
<feature type="transmembrane region" description="Helical" evidence="6">
    <location>
        <begin position="519"/>
        <end position="540"/>
    </location>
</feature>
<evidence type="ECO:0000256" key="2">
    <source>
        <dbReference type="ARBA" id="ARBA00022692"/>
    </source>
</evidence>
<keyword evidence="3" id="KW-0256">Endoplasmic reticulum</keyword>
<protein>
    <recommendedName>
        <fullName evidence="7">t-SNARE coiled-coil homology domain-containing protein</fullName>
    </recommendedName>
</protein>
<proteinExistence type="predicted"/>
<dbReference type="PANTHER" id="PTHR31394">
    <property type="entry name" value="TRANSMEMBRANE PROTEIN 199"/>
    <property type="match status" value="1"/>
</dbReference>
<evidence type="ECO:0000313" key="8">
    <source>
        <dbReference type="EMBL" id="KAL2911437.1"/>
    </source>
</evidence>
<name>A0ABR4MVZ1_9FUNG</name>
<feature type="domain" description="T-SNARE coiled-coil homology" evidence="7">
    <location>
        <begin position="453"/>
        <end position="509"/>
    </location>
</feature>